<dbReference type="AlphaFoldDB" id="A0A2G5UYZ5"/>
<evidence type="ECO:0000313" key="2">
    <source>
        <dbReference type="Proteomes" id="UP000230233"/>
    </source>
</evidence>
<protein>
    <submittedName>
        <fullName evidence="1">Uncharacterized protein</fullName>
    </submittedName>
</protein>
<name>A0A2G5UYZ5_9PELO</name>
<dbReference type="OrthoDB" id="10466306at2759"/>
<sequence length="73" mass="8468">MLKKEETEMKPMTAAELKRGIGFCHENPEDEVDRDIFIVSTSRYPHQTQENVRDVVYANMYPAVLTRHRGSTV</sequence>
<keyword evidence="2" id="KW-1185">Reference proteome</keyword>
<accession>A0A2G5UYZ5</accession>
<reference evidence="2" key="1">
    <citation type="submission" date="2017-10" db="EMBL/GenBank/DDBJ databases">
        <title>Rapid genome shrinkage in a self-fertile nematode reveals novel sperm competition proteins.</title>
        <authorList>
            <person name="Yin D."/>
            <person name="Schwarz E.M."/>
            <person name="Thomas C.G."/>
            <person name="Felde R.L."/>
            <person name="Korf I.F."/>
            <person name="Cutter A.D."/>
            <person name="Schartner C.M."/>
            <person name="Ralston E.J."/>
            <person name="Meyer B.J."/>
            <person name="Haag E.S."/>
        </authorList>
    </citation>
    <scope>NUCLEOTIDE SEQUENCE [LARGE SCALE GENOMIC DNA]</scope>
    <source>
        <strain evidence="2">JU1422</strain>
    </source>
</reference>
<organism evidence="1 2">
    <name type="scientific">Caenorhabditis nigoni</name>
    <dbReference type="NCBI Taxonomy" id="1611254"/>
    <lineage>
        <taxon>Eukaryota</taxon>
        <taxon>Metazoa</taxon>
        <taxon>Ecdysozoa</taxon>
        <taxon>Nematoda</taxon>
        <taxon>Chromadorea</taxon>
        <taxon>Rhabditida</taxon>
        <taxon>Rhabditina</taxon>
        <taxon>Rhabditomorpha</taxon>
        <taxon>Rhabditoidea</taxon>
        <taxon>Rhabditidae</taxon>
        <taxon>Peloderinae</taxon>
        <taxon>Caenorhabditis</taxon>
    </lineage>
</organism>
<dbReference type="EMBL" id="PDUG01000002">
    <property type="protein sequence ID" value="PIC44719.1"/>
    <property type="molecule type" value="Genomic_DNA"/>
</dbReference>
<proteinExistence type="predicted"/>
<gene>
    <name evidence="1" type="primary">Cnig_chr_II.g4991</name>
    <name evidence="1" type="ORF">B9Z55_004991</name>
</gene>
<evidence type="ECO:0000313" key="1">
    <source>
        <dbReference type="EMBL" id="PIC44719.1"/>
    </source>
</evidence>
<comment type="caution">
    <text evidence="1">The sequence shown here is derived from an EMBL/GenBank/DDBJ whole genome shotgun (WGS) entry which is preliminary data.</text>
</comment>
<dbReference type="Proteomes" id="UP000230233">
    <property type="component" value="Chromosome II"/>
</dbReference>